<keyword evidence="3" id="KW-1185">Reference proteome</keyword>
<gene>
    <name evidence="2" type="ORF">V1I91_20210</name>
</gene>
<accession>A0ABU7IZI4</accession>
<keyword evidence="1" id="KW-0732">Signal</keyword>
<sequence>MMRKKFTLVVVLFSLLLGSCSIEEDEPNFYFTSLPINSAELPEAFSLNQTYQINVTYSLPDGCTQYEGFDVTQEDTTVRNVVAVGVAMTDLVSCTQVVTEEEASFNFIVKYNQPYTFRFYQGENNEGEPEFLEVVVPVN</sequence>
<evidence type="ECO:0000313" key="2">
    <source>
        <dbReference type="EMBL" id="MEE1978412.1"/>
    </source>
</evidence>
<proteinExistence type="predicted"/>
<dbReference type="EMBL" id="JAZDDG010000013">
    <property type="protein sequence ID" value="MEE1978412.1"/>
    <property type="molecule type" value="Genomic_DNA"/>
</dbReference>
<dbReference type="RefSeq" id="WP_272653060.1">
    <property type="nucleotide sequence ID" value="NZ_JAZDDG010000013.1"/>
</dbReference>
<evidence type="ECO:0000313" key="3">
    <source>
        <dbReference type="Proteomes" id="UP001356308"/>
    </source>
</evidence>
<comment type="caution">
    <text evidence="2">The sequence shown here is derived from an EMBL/GenBank/DDBJ whole genome shotgun (WGS) entry which is preliminary data.</text>
</comment>
<evidence type="ECO:0008006" key="4">
    <source>
        <dbReference type="Google" id="ProtNLM"/>
    </source>
</evidence>
<name>A0ABU7IZI4_9FLAO</name>
<dbReference type="Proteomes" id="UP001356308">
    <property type="component" value="Unassembled WGS sequence"/>
</dbReference>
<dbReference type="PROSITE" id="PS51257">
    <property type="entry name" value="PROKAR_LIPOPROTEIN"/>
    <property type="match status" value="1"/>
</dbReference>
<feature type="chain" id="PRO_5047416874" description="Lipoprotein" evidence="1">
    <location>
        <begin position="24"/>
        <end position="139"/>
    </location>
</feature>
<protein>
    <recommendedName>
        <fullName evidence="4">Lipoprotein</fullName>
    </recommendedName>
</protein>
<evidence type="ECO:0000256" key="1">
    <source>
        <dbReference type="SAM" id="SignalP"/>
    </source>
</evidence>
<organism evidence="2 3">
    <name type="scientific">Maribacter cobaltidurans</name>
    <dbReference type="NCBI Taxonomy" id="1178778"/>
    <lineage>
        <taxon>Bacteria</taxon>
        <taxon>Pseudomonadati</taxon>
        <taxon>Bacteroidota</taxon>
        <taxon>Flavobacteriia</taxon>
        <taxon>Flavobacteriales</taxon>
        <taxon>Flavobacteriaceae</taxon>
        <taxon>Maribacter</taxon>
    </lineage>
</organism>
<feature type="signal peptide" evidence="1">
    <location>
        <begin position="1"/>
        <end position="23"/>
    </location>
</feature>
<reference evidence="2 3" key="1">
    <citation type="submission" date="2024-01" db="EMBL/GenBank/DDBJ databases">
        <title>Maribacter spp. originated from different algae showed divergent polysaccharides utilization ability.</title>
        <authorList>
            <person name="Wang H."/>
            <person name="Wu Y."/>
        </authorList>
    </citation>
    <scope>NUCLEOTIDE SEQUENCE [LARGE SCALE GENOMIC DNA]</scope>
    <source>
        <strain evidence="2 3">PR1</strain>
    </source>
</reference>